<dbReference type="Proteomes" id="UP000683360">
    <property type="component" value="Unassembled WGS sequence"/>
</dbReference>
<protein>
    <submittedName>
        <fullName evidence="2">Uncharacterized protein</fullName>
    </submittedName>
</protein>
<reference evidence="2" key="1">
    <citation type="submission" date="2021-03" db="EMBL/GenBank/DDBJ databases">
        <authorList>
            <person name="Bekaert M."/>
        </authorList>
    </citation>
    <scope>NUCLEOTIDE SEQUENCE</scope>
</reference>
<feature type="transmembrane region" description="Helical" evidence="1">
    <location>
        <begin position="108"/>
        <end position="132"/>
    </location>
</feature>
<dbReference type="AlphaFoldDB" id="A0A8S3R3A2"/>
<name>A0A8S3R3A2_MYTED</name>
<gene>
    <name evidence="2" type="ORF">MEDL_16165</name>
</gene>
<organism evidence="2 3">
    <name type="scientific">Mytilus edulis</name>
    <name type="common">Blue mussel</name>
    <dbReference type="NCBI Taxonomy" id="6550"/>
    <lineage>
        <taxon>Eukaryota</taxon>
        <taxon>Metazoa</taxon>
        <taxon>Spiralia</taxon>
        <taxon>Lophotrochozoa</taxon>
        <taxon>Mollusca</taxon>
        <taxon>Bivalvia</taxon>
        <taxon>Autobranchia</taxon>
        <taxon>Pteriomorphia</taxon>
        <taxon>Mytilida</taxon>
        <taxon>Mytiloidea</taxon>
        <taxon>Mytilidae</taxon>
        <taxon>Mytilinae</taxon>
        <taxon>Mytilus</taxon>
    </lineage>
</organism>
<proteinExistence type="predicted"/>
<comment type="caution">
    <text evidence="2">The sequence shown here is derived from an EMBL/GenBank/DDBJ whole genome shotgun (WGS) entry which is preliminary data.</text>
</comment>
<evidence type="ECO:0000313" key="2">
    <source>
        <dbReference type="EMBL" id="CAG2201536.1"/>
    </source>
</evidence>
<evidence type="ECO:0000256" key="1">
    <source>
        <dbReference type="SAM" id="Phobius"/>
    </source>
</evidence>
<keyword evidence="3" id="KW-1185">Reference proteome</keyword>
<keyword evidence="1" id="KW-0472">Membrane</keyword>
<evidence type="ECO:0000313" key="3">
    <source>
        <dbReference type="Proteomes" id="UP000683360"/>
    </source>
</evidence>
<dbReference type="EMBL" id="CAJPWZ010000853">
    <property type="protein sequence ID" value="CAG2201536.1"/>
    <property type="molecule type" value="Genomic_DNA"/>
</dbReference>
<keyword evidence="1" id="KW-0812">Transmembrane</keyword>
<dbReference type="OrthoDB" id="6322039at2759"/>
<keyword evidence="1" id="KW-1133">Transmembrane helix</keyword>
<sequence>MEAFQSVSAPSTNIAEASNVSMKLSGGTGLNIVQSAIFDISEYFKFEKSIAGYYHRQGNLTQSLENTIDAQLGISLNITVSAVTLVTTTTTASSSTQGIVESNDTEPWVIGVAVVGALLSLILIILGLALIFRLKMKTKVAPLQESNREEEDIN</sequence>
<accession>A0A8S3R3A2</accession>